<protein>
    <submittedName>
        <fullName evidence="2">Uncharacterized protein</fullName>
    </submittedName>
</protein>
<feature type="region of interest" description="Disordered" evidence="1">
    <location>
        <begin position="153"/>
        <end position="173"/>
    </location>
</feature>
<name>A0A2T2N1C4_CORCC</name>
<evidence type="ECO:0000313" key="2">
    <source>
        <dbReference type="EMBL" id="PSN59159.1"/>
    </source>
</evidence>
<evidence type="ECO:0000256" key="1">
    <source>
        <dbReference type="SAM" id="MobiDB-lite"/>
    </source>
</evidence>
<dbReference type="AlphaFoldDB" id="A0A2T2N1C4"/>
<keyword evidence="3" id="KW-1185">Reference proteome</keyword>
<dbReference type="Proteomes" id="UP000240883">
    <property type="component" value="Unassembled WGS sequence"/>
</dbReference>
<accession>A0A2T2N1C4</accession>
<reference evidence="2 3" key="1">
    <citation type="journal article" date="2018" name="Front. Microbiol.">
        <title>Genome-Wide Analysis of Corynespora cassiicola Leaf Fall Disease Putative Effectors.</title>
        <authorList>
            <person name="Lopez D."/>
            <person name="Ribeiro S."/>
            <person name="Label P."/>
            <person name="Fumanal B."/>
            <person name="Venisse J.S."/>
            <person name="Kohler A."/>
            <person name="de Oliveira R.R."/>
            <person name="Labutti K."/>
            <person name="Lipzen A."/>
            <person name="Lail K."/>
            <person name="Bauer D."/>
            <person name="Ohm R.A."/>
            <person name="Barry K.W."/>
            <person name="Spatafora J."/>
            <person name="Grigoriev I.V."/>
            <person name="Martin F.M."/>
            <person name="Pujade-Renaud V."/>
        </authorList>
    </citation>
    <scope>NUCLEOTIDE SEQUENCE [LARGE SCALE GENOMIC DNA]</scope>
    <source>
        <strain evidence="2 3">Philippines</strain>
    </source>
</reference>
<feature type="compositionally biased region" description="Polar residues" evidence="1">
    <location>
        <begin position="155"/>
        <end position="169"/>
    </location>
</feature>
<sequence length="195" mass="21884">MSHHPHSICSTTGTQGVCSKLRGCWGTLRTSTRPTGFPEDSKSRIDVVWGGISWRTGEHDVGRGWMAERRSAREPGLSEHAARWTASMVMESGKPMRTLLLPARLRSLSAWLWRFHEGMEAGSQNAVTLHWKFWEMGEEGVWSVAESEDKALRASNASTSTSHKPSYQRTGLDCWRRTAPRSESFVSRNELRPGG</sequence>
<evidence type="ECO:0000313" key="3">
    <source>
        <dbReference type="Proteomes" id="UP000240883"/>
    </source>
</evidence>
<dbReference type="EMBL" id="KZ678163">
    <property type="protein sequence ID" value="PSN59159.1"/>
    <property type="molecule type" value="Genomic_DNA"/>
</dbReference>
<gene>
    <name evidence="2" type="ORF">BS50DRAFT_261864</name>
</gene>
<organism evidence="2 3">
    <name type="scientific">Corynespora cassiicola Philippines</name>
    <dbReference type="NCBI Taxonomy" id="1448308"/>
    <lineage>
        <taxon>Eukaryota</taxon>
        <taxon>Fungi</taxon>
        <taxon>Dikarya</taxon>
        <taxon>Ascomycota</taxon>
        <taxon>Pezizomycotina</taxon>
        <taxon>Dothideomycetes</taxon>
        <taxon>Pleosporomycetidae</taxon>
        <taxon>Pleosporales</taxon>
        <taxon>Corynesporascaceae</taxon>
        <taxon>Corynespora</taxon>
    </lineage>
</organism>
<proteinExistence type="predicted"/>